<protein>
    <submittedName>
        <fullName evidence="1">Uncharacterized protein</fullName>
    </submittedName>
</protein>
<keyword evidence="2" id="KW-1185">Reference proteome</keyword>
<reference evidence="1 2" key="1">
    <citation type="journal article" date="2018" name="Nat. Genet.">
        <title>The Rosa genome provides new insights in the design of modern roses.</title>
        <authorList>
            <person name="Bendahmane M."/>
        </authorList>
    </citation>
    <scope>NUCLEOTIDE SEQUENCE [LARGE SCALE GENOMIC DNA]</scope>
    <source>
        <strain evidence="2">cv. Old Blush</strain>
    </source>
</reference>
<organism evidence="1 2">
    <name type="scientific">Rosa chinensis</name>
    <name type="common">China rose</name>
    <dbReference type="NCBI Taxonomy" id="74649"/>
    <lineage>
        <taxon>Eukaryota</taxon>
        <taxon>Viridiplantae</taxon>
        <taxon>Streptophyta</taxon>
        <taxon>Embryophyta</taxon>
        <taxon>Tracheophyta</taxon>
        <taxon>Spermatophyta</taxon>
        <taxon>Magnoliopsida</taxon>
        <taxon>eudicotyledons</taxon>
        <taxon>Gunneridae</taxon>
        <taxon>Pentapetalae</taxon>
        <taxon>rosids</taxon>
        <taxon>fabids</taxon>
        <taxon>Rosales</taxon>
        <taxon>Rosaceae</taxon>
        <taxon>Rosoideae</taxon>
        <taxon>Rosoideae incertae sedis</taxon>
        <taxon>Rosa</taxon>
    </lineage>
</organism>
<dbReference type="EMBL" id="PDCK01000042">
    <property type="protein sequence ID" value="PRQ38436.1"/>
    <property type="molecule type" value="Genomic_DNA"/>
</dbReference>
<dbReference type="Gramene" id="PRQ38436">
    <property type="protein sequence ID" value="PRQ38436"/>
    <property type="gene ID" value="RchiOBHm_Chr4g0413901"/>
</dbReference>
<gene>
    <name evidence="1" type="ORF">RchiOBHm_Chr4g0413901</name>
</gene>
<proteinExistence type="predicted"/>
<name>A0A2P6QW93_ROSCH</name>
<comment type="caution">
    <text evidence="1">The sequence shown here is derived from an EMBL/GenBank/DDBJ whole genome shotgun (WGS) entry which is preliminary data.</text>
</comment>
<evidence type="ECO:0000313" key="1">
    <source>
        <dbReference type="EMBL" id="PRQ38436.1"/>
    </source>
</evidence>
<accession>A0A2P6QW93</accession>
<dbReference type="AlphaFoldDB" id="A0A2P6QW93"/>
<sequence length="75" mass="8171">MNHDIETTTGSCHCLNQKQSCLYCKSSHHHISASFSSTLRILCCVVITEVVLLMEEIFLASSPADRGESCNVVAA</sequence>
<evidence type="ECO:0000313" key="2">
    <source>
        <dbReference type="Proteomes" id="UP000238479"/>
    </source>
</evidence>
<dbReference type="Proteomes" id="UP000238479">
    <property type="component" value="Chromosome 4"/>
</dbReference>